<protein>
    <submittedName>
        <fullName evidence="15">Uncharacterized protein</fullName>
    </submittedName>
</protein>
<dbReference type="Gene3D" id="6.10.250.1310">
    <property type="match status" value="1"/>
</dbReference>
<dbReference type="Proteomes" id="UP001085076">
    <property type="component" value="Miscellaneous, Linkage group lg07"/>
</dbReference>
<evidence type="ECO:0000259" key="12">
    <source>
        <dbReference type="PROSITE" id="PS50013"/>
    </source>
</evidence>
<feature type="region of interest" description="Disordered" evidence="11">
    <location>
        <begin position="258"/>
        <end position="287"/>
    </location>
</feature>
<feature type="domain" description="Helicase C-terminal" evidence="14">
    <location>
        <begin position="1022"/>
        <end position="1186"/>
    </location>
</feature>
<keyword evidence="2" id="KW-0479">Metal-binding</keyword>
<feature type="compositionally biased region" description="Low complexity" evidence="11">
    <location>
        <begin position="131"/>
        <end position="147"/>
    </location>
</feature>
<dbReference type="EMBL" id="JAGGNH010000007">
    <property type="protein sequence ID" value="KAJ0966484.1"/>
    <property type="molecule type" value="Genomic_DNA"/>
</dbReference>
<feature type="compositionally biased region" description="Polar residues" evidence="11">
    <location>
        <begin position="264"/>
        <end position="273"/>
    </location>
</feature>
<dbReference type="Pfam" id="PF00176">
    <property type="entry name" value="SNF2-rel_dom"/>
    <property type="match status" value="1"/>
</dbReference>
<dbReference type="Pfam" id="PF25029">
    <property type="entry name" value="MOM1"/>
    <property type="match status" value="1"/>
</dbReference>
<dbReference type="InterPro" id="IPR001650">
    <property type="entry name" value="Helicase_C-like"/>
</dbReference>
<evidence type="ECO:0000256" key="7">
    <source>
        <dbReference type="ARBA" id="ARBA00022833"/>
    </source>
</evidence>
<keyword evidence="4" id="KW-0547">Nucleotide-binding</keyword>
<dbReference type="InterPro" id="IPR049730">
    <property type="entry name" value="SNF2/RAD54-like_C"/>
</dbReference>
<feature type="region of interest" description="Disordered" evidence="11">
    <location>
        <begin position="1384"/>
        <end position="1410"/>
    </location>
</feature>
<dbReference type="PROSITE" id="PS01359">
    <property type="entry name" value="ZF_PHD_1"/>
    <property type="match status" value="1"/>
</dbReference>
<feature type="compositionally biased region" description="Polar residues" evidence="11">
    <location>
        <begin position="2008"/>
        <end position="2018"/>
    </location>
</feature>
<dbReference type="PROSITE" id="PS51194">
    <property type="entry name" value="HELICASE_CTER"/>
    <property type="match status" value="1"/>
</dbReference>
<evidence type="ECO:0000256" key="9">
    <source>
        <dbReference type="ARBA" id="ARBA00023242"/>
    </source>
</evidence>
<keyword evidence="7" id="KW-0862">Zinc</keyword>
<keyword evidence="6" id="KW-0378">Hydrolase</keyword>
<dbReference type="GO" id="GO:0042393">
    <property type="term" value="F:histone binding"/>
    <property type="evidence" value="ECO:0007669"/>
    <property type="project" value="TreeGrafter"/>
</dbReference>
<evidence type="ECO:0000256" key="6">
    <source>
        <dbReference type="ARBA" id="ARBA00022801"/>
    </source>
</evidence>
<dbReference type="GO" id="GO:0008270">
    <property type="term" value="F:zinc ion binding"/>
    <property type="evidence" value="ECO:0007669"/>
    <property type="project" value="UniProtKB-KW"/>
</dbReference>
<keyword evidence="16" id="KW-1185">Reference proteome</keyword>
<dbReference type="PANTHER" id="PTHR45623:SF13">
    <property type="entry name" value="HELICASE PROTEIN MOM1"/>
    <property type="match status" value="1"/>
</dbReference>
<comment type="subcellular location">
    <subcellularLocation>
        <location evidence="1">Nucleus</location>
    </subcellularLocation>
</comment>
<organism evidence="15 16">
    <name type="scientific">Dioscorea zingiberensis</name>
    <dbReference type="NCBI Taxonomy" id="325984"/>
    <lineage>
        <taxon>Eukaryota</taxon>
        <taxon>Viridiplantae</taxon>
        <taxon>Streptophyta</taxon>
        <taxon>Embryophyta</taxon>
        <taxon>Tracheophyta</taxon>
        <taxon>Spermatophyta</taxon>
        <taxon>Magnoliopsida</taxon>
        <taxon>Liliopsida</taxon>
        <taxon>Dioscoreales</taxon>
        <taxon>Dioscoreaceae</taxon>
        <taxon>Dioscorea</taxon>
    </lineage>
</organism>
<dbReference type="Pfam" id="PF00628">
    <property type="entry name" value="PHD"/>
    <property type="match status" value="1"/>
</dbReference>
<evidence type="ECO:0000256" key="2">
    <source>
        <dbReference type="ARBA" id="ARBA00022723"/>
    </source>
</evidence>
<dbReference type="Gene3D" id="3.40.50.10810">
    <property type="entry name" value="Tandem AAA-ATPase domain"/>
    <property type="match status" value="1"/>
</dbReference>
<comment type="caution">
    <text evidence="15">The sequence shown here is derived from an EMBL/GenBank/DDBJ whole genome shotgun (WGS) entry which is preliminary data.</text>
</comment>
<dbReference type="PROSITE" id="PS50016">
    <property type="entry name" value="ZF_PHD_2"/>
    <property type="match status" value="1"/>
</dbReference>
<evidence type="ECO:0000313" key="15">
    <source>
        <dbReference type="EMBL" id="KAJ0966484.1"/>
    </source>
</evidence>
<dbReference type="InterPro" id="IPR016197">
    <property type="entry name" value="Chromo-like_dom_sf"/>
</dbReference>
<dbReference type="GO" id="GO:0005524">
    <property type="term" value="F:ATP binding"/>
    <property type="evidence" value="ECO:0007669"/>
    <property type="project" value="UniProtKB-KW"/>
</dbReference>
<dbReference type="InterPro" id="IPR023780">
    <property type="entry name" value="Chromo_domain"/>
</dbReference>
<dbReference type="GO" id="GO:0005634">
    <property type="term" value="C:nucleus"/>
    <property type="evidence" value="ECO:0007669"/>
    <property type="project" value="UniProtKB-SubCell"/>
</dbReference>
<evidence type="ECO:0000256" key="10">
    <source>
        <dbReference type="PROSITE-ProRule" id="PRU00146"/>
    </source>
</evidence>
<feature type="domain" description="Chromo" evidence="12">
    <location>
        <begin position="543"/>
        <end position="604"/>
    </location>
</feature>
<evidence type="ECO:0000256" key="3">
    <source>
        <dbReference type="ARBA" id="ARBA00022737"/>
    </source>
</evidence>
<dbReference type="InterPro" id="IPR019787">
    <property type="entry name" value="Znf_PHD-finger"/>
</dbReference>
<reference evidence="15" key="1">
    <citation type="submission" date="2021-03" db="EMBL/GenBank/DDBJ databases">
        <authorList>
            <person name="Li Z."/>
            <person name="Yang C."/>
        </authorList>
    </citation>
    <scope>NUCLEOTIDE SEQUENCE</scope>
    <source>
        <strain evidence="15">Dzin_1.0</strain>
        <tissue evidence="15">Leaf</tissue>
    </source>
</reference>
<keyword evidence="3" id="KW-0677">Repeat</keyword>
<gene>
    <name evidence="15" type="ORF">J5N97_023401</name>
</gene>
<dbReference type="InterPro" id="IPR001965">
    <property type="entry name" value="Znf_PHD"/>
</dbReference>
<dbReference type="InterPro" id="IPR027417">
    <property type="entry name" value="P-loop_NTPase"/>
</dbReference>
<dbReference type="InterPro" id="IPR038718">
    <property type="entry name" value="SNF2-like_sf"/>
</dbReference>
<dbReference type="CDD" id="cd18793">
    <property type="entry name" value="SF2_C_SNF"/>
    <property type="match status" value="1"/>
</dbReference>
<reference evidence="15" key="2">
    <citation type="journal article" date="2022" name="Hortic Res">
        <title>The genome of Dioscorea zingiberensis sheds light on the biosynthesis, origin and evolution of the medicinally important diosgenin saponins.</title>
        <authorList>
            <person name="Li Y."/>
            <person name="Tan C."/>
            <person name="Li Z."/>
            <person name="Guo J."/>
            <person name="Li S."/>
            <person name="Chen X."/>
            <person name="Wang C."/>
            <person name="Dai X."/>
            <person name="Yang H."/>
            <person name="Song W."/>
            <person name="Hou L."/>
            <person name="Xu J."/>
            <person name="Tong Z."/>
            <person name="Xu A."/>
            <person name="Yuan X."/>
            <person name="Wang W."/>
            <person name="Yang Q."/>
            <person name="Chen L."/>
            <person name="Sun Z."/>
            <person name="Wang K."/>
            <person name="Pan B."/>
            <person name="Chen J."/>
            <person name="Bao Y."/>
            <person name="Liu F."/>
            <person name="Qi X."/>
            <person name="Gang D.R."/>
            <person name="Wen J."/>
            <person name="Li J."/>
        </authorList>
    </citation>
    <scope>NUCLEOTIDE SEQUENCE</scope>
    <source>
        <strain evidence="15">Dzin_1.0</strain>
    </source>
</reference>
<dbReference type="InterPro" id="IPR013083">
    <property type="entry name" value="Znf_RING/FYVE/PHD"/>
</dbReference>
<dbReference type="InterPro" id="IPR000953">
    <property type="entry name" value="Chromo/chromo_shadow_dom"/>
</dbReference>
<dbReference type="GO" id="GO:0003677">
    <property type="term" value="F:DNA binding"/>
    <property type="evidence" value="ECO:0007669"/>
    <property type="project" value="TreeGrafter"/>
</dbReference>
<dbReference type="GO" id="GO:0140658">
    <property type="term" value="F:ATP-dependent chromatin remodeler activity"/>
    <property type="evidence" value="ECO:0007669"/>
    <property type="project" value="TreeGrafter"/>
</dbReference>
<feature type="region of interest" description="Disordered" evidence="11">
    <location>
        <begin position="2292"/>
        <end position="2330"/>
    </location>
</feature>
<sequence length="2380" mass="263847">MASGTRSGRNLKNEDTRSLRSRSAGAKAKDTEDLSTSGTTRNGSNPRAKNGDQKDLRNPTSSSSAATESYSLRSSMRKTPENTMSSTPTVRKSERFETQNSSPPSGTSKSEREGKEGPSYTMRRSVRLDKSGGPSSAVSKKSSKSSGLPYANKKSTDLRNGEAVVTGREDNGDTKLDKKSSKSLKKKKLLTARSYRALLRSEKNAQRSDATRMLEKEVSQPTEVNSGADDSEEVWHSASPQNGCIGQKDFDLNGRHFSEDAKVGSSSGNNHTCGSEHRESNHSSIKRKVSEFNDEETCSYIKCDDLLEKSSPVGLIVENNCQDDSQWRANEGSRTEVHCSVTKDFVTSGLVESNSEGRSLADDVDMGSGDRAEGSKRAKIDGEFNSDISVSPPSRVDADSSLPSIRRNVDTSHCKFCNKLQRAHNGSQPHELCLCDAGIQSNLSVLSVDIRKLEIAASTHGSEPSSYADGKESLLLGQTEICPNACVICKQPGLLLCCDGKGCKQSYHLSCLDPPLAAVPLGIWLCHLCVKKKLKLGVYSISEGIETVLDKKDVMENEKHYFVKYKGLAHVHNRWIPESQLLNEAPMLIAKFNRRHQKEKTVNWKREWTEPQRLLQKRLLRPLELADEEFSGNSDNPSFCQYEWFVKWKGLGYEHSTWEFGDSPFLCSSEGMILVEDYERRYKEAKKASDPSRADKALRVKTVPFEKLSRFPENIPSELDNDHLNVVNRLREFWHKSHNALLIDDQEHIIKSILFVLSIQPDCCRPFLIISTVSSLSSWETAFLRLAPSMNVVAYSGSKDDRRIIRTLEFYDSGGCVLFQVLLSHYDAVVEDFESLVCIGWEAIVVDDCQNLRVSKHLEQLKNLSSDFKLLLLNGPLKDNLAEHLNLLSFLDSGGKECSSSFNLESGDSAGTFAILKERFGHYLANEHKSDSSRFAEFWVPVQLSNVQLEQYCAILISSSIVLRSCCKIDHVGALRDVLISTRKCCDHPYLFDHLLQSSLTKGVALSEYLDVGVKASGKLQLLDKVLQEIKNRGLRVVILFQSIGGAARNSIGDILEDFLRQRFGADSYERVDSGLIMSKKVAALNMFNDKSKGRFVFLIENRACLPRIKLLSVDAVIIFDSDWNPLNDFKALQKISVESQFEQMKVFRLYSSFTVEEKVLAFSRQEDPILESNIQNISPSVSHSLLSWGVSHLFSKLDGFHRLDGSGDLLDNSGKNLFLEKVVSELLEQLPKKFGKSSSSDCSILIRAPQSGASYSRNIILVGEKERISSVDKDPSGFWSNLLEGRNPRWKYISEPSQRSRRKVQYVDSLDKLPEANIEEVRKKRRKVVNDPIDQISLQPCSEDTIKDMSSGNDAAVPANIAHPSNFSQTTFTPVVLDSVSKEAEGAKSEASPESQSLPGSPVAANNDGREKLRRTQRNLHLLLKPELSSLCGTLRLPVDVKCLAEKFLEYVMNNHLVVRDPETILQALKISLCWRAASFLKYKLDHGESLALARKYLNFECGYDQAYSVYKKLRMLKKKFSCQSGTLMSDNSVNTLENLSSASGPDITSSLACVEDPVSLASGHQVLEGAVIKGSPDSGTFSEKVNSVNQEMSKLGTPGKLSQHLSSLKDELIKMKTDSIGKIYLNRAESLLLKQQLEFTELDRRMEEKRTKLKEKYDLQLNSLYAQHVDSAIRNSKIKLLKEEFFNSMSEFDLYKKCQHKKLSTMQVNARNKERLIKHHWLNESNAGRRAESFDSLPLSESEFSLEEFKANEITTSHGLGDGAPALPSDHQCVDLISGSLTVSFKSREQSAEHPVVSPNRGSEDTRLKIQRQASQLENMISDSPAISVVASTEILKISSQVGACSTPVVTETAVSQQCTMPPVSVAPAALPIDSVIVASSNNELHGSIDNSNSPCLISSSQSLQVNASLAELSQPTCITSASANQVPSLDVSQRPDDIQGFSSPLVTVDSLQHSSDQHACHVHDVSQHLQLSSSTDMTTVRTPALILNDEGPINQIDDSTRQTEDSLQQPLMNAHTQEEHLSQDFSQPMPTTSLSNETPLVRAQSEVFSGVGVQPGVEGCFPQNSPIGPWLPPQVLHPDPLQNELIRIRKHEDLFTKMHEDKKLLLKQEFEQEMEKVRRKYDKLIQDSETEYLQGKESFGSIYKKVLLNKILAEEFRARFIENKGGASAASQGARPSTRQQFFQVPQSQLGQRPAVALAPALVPSPATQPSVPSPSSLASARLLGPIRPHLSSGHLARPNLHSLGETRAPAPHLQRSRPQVPLSAIQPHFKSSQQLPLANLVLVPRSTPQVSPSVPHICPARAPVSGSPHHPESRDSNNDNTPPNQSQSFRLEFERWLSPNQTLAGSESQSLPRTDATQICSAPGVKDVVCISDDEK</sequence>
<dbReference type="GO" id="GO:0003682">
    <property type="term" value="F:chromatin binding"/>
    <property type="evidence" value="ECO:0007669"/>
    <property type="project" value="TreeGrafter"/>
</dbReference>
<feature type="region of interest" description="Disordered" evidence="11">
    <location>
        <begin position="2236"/>
        <end position="2264"/>
    </location>
</feature>
<feature type="compositionally biased region" description="Basic and acidic residues" evidence="11">
    <location>
        <begin position="199"/>
        <end position="218"/>
    </location>
</feature>
<feature type="compositionally biased region" description="Polar residues" evidence="11">
    <location>
        <begin position="34"/>
        <end position="47"/>
    </location>
</feature>
<feature type="domain" description="PHD-type" evidence="13">
    <location>
        <begin position="483"/>
        <end position="532"/>
    </location>
</feature>
<dbReference type="SMART" id="SM00249">
    <property type="entry name" value="PHD"/>
    <property type="match status" value="1"/>
</dbReference>
<feature type="region of interest" description="Disordered" evidence="11">
    <location>
        <begin position="1"/>
        <end position="237"/>
    </location>
</feature>
<feature type="compositionally biased region" description="Basic residues" evidence="11">
    <location>
        <begin position="181"/>
        <end position="190"/>
    </location>
</feature>
<evidence type="ECO:0000256" key="1">
    <source>
        <dbReference type="ARBA" id="ARBA00004123"/>
    </source>
</evidence>
<dbReference type="InterPro" id="IPR000330">
    <property type="entry name" value="SNF2_N"/>
</dbReference>
<feature type="region of interest" description="Disordered" evidence="11">
    <location>
        <begin position="356"/>
        <end position="402"/>
    </location>
</feature>
<dbReference type="OrthoDB" id="885191at2759"/>
<dbReference type="SUPFAM" id="SSF52540">
    <property type="entry name" value="P-loop containing nucleoside triphosphate hydrolases"/>
    <property type="match status" value="2"/>
</dbReference>
<feature type="compositionally biased region" description="Low complexity" evidence="11">
    <location>
        <begin position="61"/>
        <end position="74"/>
    </location>
</feature>
<feature type="domain" description="Chromo" evidence="12">
    <location>
        <begin position="609"/>
        <end position="690"/>
    </location>
</feature>
<dbReference type="GO" id="GO:0000785">
    <property type="term" value="C:chromatin"/>
    <property type="evidence" value="ECO:0007669"/>
    <property type="project" value="TreeGrafter"/>
</dbReference>
<keyword evidence="9" id="KW-0539">Nucleus</keyword>
<dbReference type="Gene3D" id="3.40.50.300">
    <property type="entry name" value="P-loop containing nucleotide triphosphate hydrolases"/>
    <property type="match status" value="1"/>
</dbReference>
<feature type="compositionally biased region" description="Polar residues" evidence="11">
    <location>
        <begin position="1"/>
        <end position="10"/>
    </location>
</feature>
<evidence type="ECO:0000259" key="13">
    <source>
        <dbReference type="PROSITE" id="PS50016"/>
    </source>
</evidence>
<dbReference type="PANTHER" id="PTHR45623">
    <property type="entry name" value="CHROMODOMAIN-HELICASE-DNA-BINDING PROTEIN 3-RELATED-RELATED"/>
    <property type="match status" value="1"/>
</dbReference>
<evidence type="ECO:0000313" key="16">
    <source>
        <dbReference type="Proteomes" id="UP001085076"/>
    </source>
</evidence>
<feature type="region of interest" description="Disordered" evidence="11">
    <location>
        <begin position="1993"/>
        <end position="2019"/>
    </location>
</feature>
<keyword evidence="8" id="KW-0067">ATP-binding</keyword>
<feature type="compositionally biased region" description="Polar residues" evidence="11">
    <location>
        <begin position="98"/>
        <end position="108"/>
    </location>
</feature>
<proteinExistence type="predicted"/>
<name>A0A9D5H7T5_9LILI</name>
<evidence type="ECO:0000256" key="4">
    <source>
        <dbReference type="ARBA" id="ARBA00022741"/>
    </source>
</evidence>
<feature type="compositionally biased region" description="Polar residues" evidence="11">
    <location>
        <begin position="81"/>
        <end position="90"/>
    </location>
</feature>
<dbReference type="InterPro" id="IPR056882">
    <property type="entry name" value="MOM1_dom"/>
</dbReference>
<dbReference type="Gene3D" id="3.30.40.10">
    <property type="entry name" value="Zinc/RING finger domain, C3HC4 (zinc finger)"/>
    <property type="match status" value="1"/>
</dbReference>
<keyword evidence="5 10" id="KW-0863">Zinc-finger</keyword>
<dbReference type="PROSITE" id="PS50013">
    <property type="entry name" value="CHROMO_2"/>
    <property type="match status" value="2"/>
</dbReference>
<feature type="compositionally biased region" description="Basic and acidic residues" evidence="11">
    <location>
        <begin position="167"/>
        <end position="180"/>
    </location>
</feature>
<dbReference type="SMART" id="SM00298">
    <property type="entry name" value="CHROMO"/>
    <property type="match status" value="2"/>
</dbReference>
<dbReference type="Gene3D" id="2.40.50.40">
    <property type="match status" value="2"/>
</dbReference>
<feature type="compositionally biased region" description="Basic and acidic residues" evidence="11">
    <location>
        <begin position="368"/>
        <end position="382"/>
    </location>
</feature>
<evidence type="ECO:0000256" key="8">
    <source>
        <dbReference type="ARBA" id="ARBA00022840"/>
    </source>
</evidence>
<dbReference type="InterPro" id="IPR019786">
    <property type="entry name" value="Zinc_finger_PHD-type_CS"/>
</dbReference>
<evidence type="ECO:0000256" key="11">
    <source>
        <dbReference type="SAM" id="MobiDB-lite"/>
    </source>
</evidence>
<accession>A0A9D5H7T5</accession>
<evidence type="ECO:0000259" key="14">
    <source>
        <dbReference type="PROSITE" id="PS51194"/>
    </source>
</evidence>
<evidence type="ECO:0000256" key="5">
    <source>
        <dbReference type="ARBA" id="ARBA00022771"/>
    </source>
</evidence>
<dbReference type="Pfam" id="PF00385">
    <property type="entry name" value="Chromo"/>
    <property type="match status" value="1"/>
</dbReference>
<dbReference type="SUPFAM" id="SSF54160">
    <property type="entry name" value="Chromo domain-like"/>
    <property type="match status" value="2"/>
</dbReference>
<dbReference type="GO" id="GO:0016887">
    <property type="term" value="F:ATP hydrolysis activity"/>
    <property type="evidence" value="ECO:0007669"/>
    <property type="project" value="TreeGrafter"/>
</dbReference>